<sequence>MGVFRTDSKNAIVGFSCSFRIIRGEKYNPLLKLSTSMAFREKERKFQNIFELLFRRSVLGSSYKQTTIEKFENGTLKIFFRLYLDRRKIPRSIINVEDIIEDIIVKETYSMSSLFKDMEVDLKSVSVKRISKEEREKIRIINQKQEQQKHAMIIKNGLLKPNKTSSLIMSSKPKTHTIRPIKVDSNEPDIDFNSIPTIKGTFRATKVNITAYNLTKGSESIPDIKNTTRKMLSHEQITRSNKTSNFVKYLPTDKPSMTVIFSEEKLNKNREQEMQMSLRITTTQSNLDIFKDFHNPDLKTSPWKPIVPGYVNTEFKMLSDDDIKETDRIELSTQKMVSLTNDLRNNIKQLDDTTPSVILGSVNFHDISIFGTNITSSPRDRILPGLTISRADDNEKPDIEVAGQLPSETYNVKLKILSEYDSNDKINSNSKMSESLITRNVSENISVKDNALFQKKHTDSNATRKTEEKFDNLVSTVESDNIGSHRSEKNSSKSFIRGIGIAELSDSELETKNRYSSILTLSKNEKYTLRDRKVNVNSQQPVYTSYNTSNLNGGGFGSSLIENSATMKPFRHTIPVDKITSVVNYNNNISLRYSDDLFLLNDEIDTKSNVSHDKIMTPLLPDSEEIIQDETFVTKHDDTMIQLSNYKQIISTEPNIVRNNKHDNEMSHLNTTESYSDSIIHRKLIAENSGTKKNVSRNSTFIEIDIVKHTPDQSKENSESYADEAIVHNSELRKKVYNDTLKAYVVKNFVTPVNNNTEIGKPVQLRSKIDSTVEETTLLEQLFGVRREI</sequence>
<dbReference type="Gene3D" id="3.30.70.960">
    <property type="entry name" value="SEA domain"/>
    <property type="match status" value="1"/>
</dbReference>
<name>A0AAV2NUE2_9HYME</name>
<gene>
    <name evidence="2" type="ORF">LPLAT_LOCUS9608</name>
</gene>
<keyword evidence="3" id="KW-1185">Reference proteome</keyword>
<protein>
    <recommendedName>
        <fullName evidence="1">SEA domain-containing protein</fullName>
    </recommendedName>
</protein>
<evidence type="ECO:0000313" key="3">
    <source>
        <dbReference type="Proteomes" id="UP001497644"/>
    </source>
</evidence>
<dbReference type="PROSITE" id="PS50024">
    <property type="entry name" value="SEA"/>
    <property type="match status" value="1"/>
</dbReference>
<dbReference type="InterPro" id="IPR036364">
    <property type="entry name" value="SEA_dom_sf"/>
</dbReference>
<dbReference type="Pfam" id="PF01390">
    <property type="entry name" value="SEA"/>
    <property type="match status" value="1"/>
</dbReference>
<proteinExistence type="predicted"/>
<evidence type="ECO:0000259" key="1">
    <source>
        <dbReference type="PROSITE" id="PS50024"/>
    </source>
</evidence>
<dbReference type="SUPFAM" id="SSF82671">
    <property type="entry name" value="SEA domain"/>
    <property type="match status" value="1"/>
</dbReference>
<feature type="domain" description="SEA" evidence="1">
    <location>
        <begin position="11"/>
        <end position="132"/>
    </location>
</feature>
<dbReference type="Proteomes" id="UP001497644">
    <property type="component" value="Chromosome 5"/>
</dbReference>
<dbReference type="InterPro" id="IPR000082">
    <property type="entry name" value="SEA_dom"/>
</dbReference>
<reference evidence="2" key="1">
    <citation type="submission" date="2024-04" db="EMBL/GenBank/DDBJ databases">
        <authorList>
            <consortium name="Molecular Ecology Group"/>
        </authorList>
    </citation>
    <scope>NUCLEOTIDE SEQUENCE</scope>
</reference>
<dbReference type="EMBL" id="OZ034828">
    <property type="protein sequence ID" value="CAL1683852.1"/>
    <property type="molecule type" value="Genomic_DNA"/>
</dbReference>
<accession>A0AAV2NUE2</accession>
<evidence type="ECO:0000313" key="2">
    <source>
        <dbReference type="EMBL" id="CAL1683852.1"/>
    </source>
</evidence>
<organism evidence="2 3">
    <name type="scientific">Lasius platythorax</name>
    <dbReference type="NCBI Taxonomy" id="488582"/>
    <lineage>
        <taxon>Eukaryota</taxon>
        <taxon>Metazoa</taxon>
        <taxon>Ecdysozoa</taxon>
        <taxon>Arthropoda</taxon>
        <taxon>Hexapoda</taxon>
        <taxon>Insecta</taxon>
        <taxon>Pterygota</taxon>
        <taxon>Neoptera</taxon>
        <taxon>Endopterygota</taxon>
        <taxon>Hymenoptera</taxon>
        <taxon>Apocrita</taxon>
        <taxon>Aculeata</taxon>
        <taxon>Formicoidea</taxon>
        <taxon>Formicidae</taxon>
        <taxon>Formicinae</taxon>
        <taxon>Lasius</taxon>
        <taxon>Lasius</taxon>
    </lineage>
</organism>
<dbReference type="AlphaFoldDB" id="A0AAV2NUE2"/>